<protein>
    <submittedName>
        <fullName evidence="2">Uncharacterized protein</fullName>
    </submittedName>
</protein>
<keyword evidence="1" id="KW-1133">Transmembrane helix</keyword>
<keyword evidence="3" id="KW-1185">Reference proteome</keyword>
<dbReference type="KEGG" id="rhoz:GXP67_29190"/>
<evidence type="ECO:0000313" key="3">
    <source>
        <dbReference type="Proteomes" id="UP000480178"/>
    </source>
</evidence>
<gene>
    <name evidence="2" type="ORF">GXP67_29190</name>
</gene>
<dbReference type="AlphaFoldDB" id="A0A6C0GQV5"/>
<dbReference type="RefSeq" id="WP_162446419.1">
    <property type="nucleotide sequence ID" value="NZ_CP048222.1"/>
</dbReference>
<sequence length="444" mass="50496">MNNLADKDLVYICLEEVSKKMGYADYHALSQREYEYLCDQIEEKTGILISLSTIKRIFGGKFERLPQTATLDALTLFIGYKGWQDFKMNKKQEASLTPALEVLEPVARQETATPIKKTSRRFFIQATSLLILLGIGTFFFLTSIRQKEAVKQEISAKDVVFSAKKMVSQGVPNSVVFSYNIDQLAGDSFFIQQSWDPSRKLPIRKYNYTQTDIYYEPGFHKAKLISNDKVLKEVEVLIPTKGWIAYTRTAKDRFPHYLNNAMVHDGILGITSQNLTENAINLEEERYYYYSLYPEVLDVNSDHFTLKARVRVQTVKPTQCPVMAVGIYGEHSTFHFPSTIPGCISEINTNFSEKFISGKTSDLSGLGGDVLNWQNIEVRVVNRQITLFMQNKKVLQEQYKEPAGQIRGIGFISNGLCEVDRVELQDSSGKMVYNNEFNQAASGN</sequence>
<reference evidence="2 3" key="1">
    <citation type="submission" date="2020-01" db="EMBL/GenBank/DDBJ databases">
        <authorList>
            <person name="Kim M.K."/>
        </authorList>
    </citation>
    <scope>NUCLEOTIDE SEQUENCE [LARGE SCALE GENOMIC DNA]</scope>
    <source>
        <strain evidence="2 3">172606-1</strain>
    </source>
</reference>
<evidence type="ECO:0000313" key="2">
    <source>
        <dbReference type="EMBL" id="QHT70441.1"/>
    </source>
</evidence>
<keyword evidence="1" id="KW-0812">Transmembrane</keyword>
<accession>A0A6C0GQV5</accession>
<feature type="transmembrane region" description="Helical" evidence="1">
    <location>
        <begin position="122"/>
        <end position="141"/>
    </location>
</feature>
<name>A0A6C0GQV5_9BACT</name>
<evidence type="ECO:0000256" key="1">
    <source>
        <dbReference type="SAM" id="Phobius"/>
    </source>
</evidence>
<dbReference type="EMBL" id="CP048222">
    <property type="protein sequence ID" value="QHT70441.1"/>
    <property type="molecule type" value="Genomic_DNA"/>
</dbReference>
<keyword evidence="1" id="KW-0472">Membrane</keyword>
<proteinExistence type="predicted"/>
<organism evidence="2 3">
    <name type="scientific">Rhodocytophaga rosea</name>
    <dbReference type="NCBI Taxonomy" id="2704465"/>
    <lineage>
        <taxon>Bacteria</taxon>
        <taxon>Pseudomonadati</taxon>
        <taxon>Bacteroidota</taxon>
        <taxon>Cytophagia</taxon>
        <taxon>Cytophagales</taxon>
        <taxon>Rhodocytophagaceae</taxon>
        <taxon>Rhodocytophaga</taxon>
    </lineage>
</organism>
<dbReference type="Proteomes" id="UP000480178">
    <property type="component" value="Chromosome"/>
</dbReference>